<dbReference type="PANTHER" id="PTHR46769">
    <property type="entry name" value="POLYCYSTIC KIDNEY AND HEPATIC DISEASE 1 (AUTOSOMAL RECESSIVE)-LIKE 1"/>
    <property type="match status" value="1"/>
</dbReference>
<dbReference type="PANTHER" id="PTHR46769:SF2">
    <property type="entry name" value="FIBROCYSTIN-L ISOFORM 2 PRECURSOR-RELATED"/>
    <property type="match status" value="1"/>
</dbReference>
<feature type="domain" description="CEMIP beta-helix" evidence="2">
    <location>
        <begin position="664"/>
        <end position="849"/>
    </location>
</feature>
<proteinExistence type="predicted"/>
<dbReference type="SUPFAM" id="SSF51126">
    <property type="entry name" value="Pectin lyase-like"/>
    <property type="match status" value="1"/>
</dbReference>
<name>A0A7S2S122_9STRA</name>
<sequence length="1244" mass="135724">MKFITTATVGAGIVGASKAQTNKFGLVSSQPVGIGGDTIHVSSPQEWEFGKIKMGEHSTAHLKMAIGHLPVYVEPFTAKFRRPRQNAGNLFQLHMRIPRGIEAGEHNLTVLVDGEEISLPSLQSYISNQHLVGESKQATVTVYPAVDGVNYEVHKNRFHVSGSGFSRTRSNNEVRINGQACSVEHADLHHLLVDCNRTVGKAEKVEPKQVVERGMYLELNHEGGMLETVAITDDVEWPASSPHVNGVGQYQPGTFVANARNGSFVKVPASGYYTFKAECTSCLFQIGNSTDMPVYLRAGVEYPYTANLVHSVLGDQFRLSAELTTDLNKSSDIPVLAFHPVPAEWFGVRTTTKPVVQLTVNGYQASCRGGQRSLAACDNVTQIYTKRHEEPMAPPPAFVDVETKSLLGDLDGGRRLLETKGRVLMSDWAAQNGCTNELADCVIPAGETIIMDTNLDIRSLTIKGELLWSTTSESLQLRTGYVFVEENGLFHLDAKASSEGTLQTIYIKNNGATNECTNSFRGFGTCAASSESAWNPVMRVEGRPLARTWSLLSRNADKGASTITLEHAPADMGWKAGDRIVIAPSGIPSKSQSNFVGPEVFKIERFDGNVVHLSGSTNQVYLGDSSKQMQSEVINMNRNVLITGDDFVPIRGTDSVNGLHGISFNEGGYVELKHTKIEKCGQRDVSGKYCMHLHQKQICRECKIIGNAIEEGQQRGIATHGTHHSLVEDNVLYKVRGAGFYIEDGDEMENDFVNNVNICHATGADSGACKATGTNNPDSDDVFQSGIWALSVSNNFYGNRLVNHQNGFFGQTSTFPKGKAFAANLVCTMHAYMGKYKGNVCHSNWRYGFSMDNNYPRNIRRSPETRGHVTDIDECYVNPEKPCSCEEFTADGSDNGVVGTIEDSLNWGNEKTGQYDAGDISFVSSINVNNKFNVEWMGTKNFVDGSSSHYKDSTFGYYADTGMPEYDSFGDAHILTPGTPGAFILENNTFFGRMKDGAIVTDAHCGNIITGLCTTSITLVNNDFTALPADTKLISYASTGSNVELPTVSTFGARLHSDVVSVASKYMIHLLDVTDTAGNKVCRFASELKLETLLGETIVCSKPLRRLQLWTPLGEIATPVNIQAPGGGLFTMKFLDPCDGKMLNSNNTDTTCFPGYGAPVVADDEQRLRYTIHGADDAAGLVFEFSDTVYGDRFQSPDKIALSLGNRHCDMSSQHSRKFIGPYGPQTSMVHIGACLPEIKSLRQ</sequence>
<keyword evidence="1" id="KW-0732">Signal</keyword>
<dbReference type="InterPro" id="IPR011050">
    <property type="entry name" value="Pectin_lyase_fold/virulence"/>
</dbReference>
<dbReference type="EMBL" id="HBHK01014491">
    <property type="protein sequence ID" value="CAD9686349.1"/>
    <property type="molecule type" value="Transcribed_RNA"/>
</dbReference>
<evidence type="ECO:0000256" key="1">
    <source>
        <dbReference type="ARBA" id="ARBA00022729"/>
    </source>
</evidence>
<dbReference type="InterPro" id="IPR055401">
    <property type="entry name" value="CEMIP_beta-hel_dom"/>
</dbReference>
<reference evidence="3" key="1">
    <citation type="submission" date="2021-01" db="EMBL/GenBank/DDBJ databases">
        <authorList>
            <person name="Corre E."/>
            <person name="Pelletier E."/>
            <person name="Niang G."/>
            <person name="Scheremetjew M."/>
            <person name="Finn R."/>
            <person name="Kale V."/>
            <person name="Holt S."/>
            <person name="Cochrane G."/>
            <person name="Meng A."/>
            <person name="Brown T."/>
            <person name="Cohen L."/>
        </authorList>
    </citation>
    <scope>NUCLEOTIDE SEQUENCE</scope>
    <source>
        <strain evidence="3">NY070348D</strain>
    </source>
</reference>
<dbReference type="AlphaFoldDB" id="A0A7S2S122"/>
<organism evidence="3">
    <name type="scientific">Mucochytrium quahogii</name>
    <dbReference type="NCBI Taxonomy" id="96639"/>
    <lineage>
        <taxon>Eukaryota</taxon>
        <taxon>Sar</taxon>
        <taxon>Stramenopiles</taxon>
        <taxon>Bigyra</taxon>
        <taxon>Labyrinthulomycetes</taxon>
        <taxon>Thraustochytrida</taxon>
        <taxon>Thraustochytriidae</taxon>
        <taxon>Mucochytrium</taxon>
    </lineage>
</organism>
<dbReference type="InterPro" id="IPR052387">
    <property type="entry name" value="Fibrocystin"/>
</dbReference>
<dbReference type="Pfam" id="PF24606">
    <property type="entry name" value="CEMIP_beta-hel"/>
    <property type="match status" value="1"/>
</dbReference>
<evidence type="ECO:0000313" key="3">
    <source>
        <dbReference type="EMBL" id="CAD9686349.1"/>
    </source>
</evidence>
<evidence type="ECO:0000259" key="2">
    <source>
        <dbReference type="Pfam" id="PF24606"/>
    </source>
</evidence>
<protein>
    <recommendedName>
        <fullName evidence="2">CEMIP beta-helix domain-containing protein</fullName>
    </recommendedName>
</protein>
<gene>
    <name evidence="3" type="ORF">QSP1433_LOCUS9139</name>
</gene>
<accession>A0A7S2S122</accession>